<evidence type="ECO:0000313" key="3">
    <source>
        <dbReference type="Proteomes" id="UP001177003"/>
    </source>
</evidence>
<dbReference type="EMBL" id="OX465080">
    <property type="protein sequence ID" value="CAI9280547.1"/>
    <property type="molecule type" value="Genomic_DNA"/>
</dbReference>
<sequence length="171" mass="19312">MVLELGSPLNTIHNIYYSRLEIKNGEPNWYGVLFLENKPATLEEICANYYEIHANVEEGRKKLVVGAEGALKILLEALCVLTETFWTKCSNCQFRFHYSNSRVNKELVCIYCGCVFIAIPLGSDHYPTHFTVCPNTTVLALSANSSKPKSKEKVSNDQSKIKKMLMDKAKT</sequence>
<feature type="region of interest" description="Disordered" evidence="1">
    <location>
        <begin position="147"/>
        <end position="171"/>
    </location>
</feature>
<evidence type="ECO:0000256" key="1">
    <source>
        <dbReference type="SAM" id="MobiDB-lite"/>
    </source>
</evidence>
<dbReference type="PANTHER" id="PTHR44137">
    <property type="entry name" value="BNAC03G44070D PROTEIN"/>
    <property type="match status" value="1"/>
</dbReference>
<protein>
    <submittedName>
        <fullName evidence="2">Uncharacterized protein</fullName>
    </submittedName>
</protein>
<reference evidence="2" key="1">
    <citation type="submission" date="2023-04" db="EMBL/GenBank/DDBJ databases">
        <authorList>
            <person name="Vijverberg K."/>
            <person name="Xiong W."/>
            <person name="Schranz E."/>
        </authorList>
    </citation>
    <scope>NUCLEOTIDE SEQUENCE</scope>
</reference>
<accession>A0AA35YV86</accession>
<evidence type="ECO:0000313" key="2">
    <source>
        <dbReference type="EMBL" id="CAI9280547.1"/>
    </source>
</evidence>
<proteinExistence type="predicted"/>
<dbReference type="PANTHER" id="PTHR44137:SF32">
    <property type="entry name" value="DNAJ HEAT SHOCK AMINO-TERMINAL DOMAIN PROTEIN"/>
    <property type="match status" value="1"/>
</dbReference>
<organism evidence="2 3">
    <name type="scientific">Lactuca saligna</name>
    <name type="common">Willowleaf lettuce</name>
    <dbReference type="NCBI Taxonomy" id="75948"/>
    <lineage>
        <taxon>Eukaryota</taxon>
        <taxon>Viridiplantae</taxon>
        <taxon>Streptophyta</taxon>
        <taxon>Embryophyta</taxon>
        <taxon>Tracheophyta</taxon>
        <taxon>Spermatophyta</taxon>
        <taxon>Magnoliopsida</taxon>
        <taxon>eudicotyledons</taxon>
        <taxon>Gunneridae</taxon>
        <taxon>Pentapetalae</taxon>
        <taxon>asterids</taxon>
        <taxon>campanulids</taxon>
        <taxon>Asterales</taxon>
        <taxon>Asteraceae</taxon>
        <taxon>Cichorioideae</taxon>
        <taxon>Cichorieae</taxon>
        <taxon>Lactucinae</taxon>
        <taxon>Lactuca</taxon>
    </lineage>
</organism>
<gene>
    <name evidence="2" type="ORF">LSALG_LOCUS20287</name>
</gene>
<dbReference type="Proteomes" id="UP001177003">
    <property type="component" value="Chromosome 4"/>
</dbReference>
<name>A0AA35YV86_LACSI</name>
<keyword evidence="3" id="KW-1185">Reference proteome</keyword>
<dbReference type="AlphaFoldDB" id="A0AA35YV86"/>